<dbReference type="AlphaFoldDB" id="A0AAP3RJM0"/>
<dbReference type="RefSeq" id="WP_117926287.1">
    <property type="nucleotide sequence ID" value="NZ_CAXTCG010000024.1"/>
</dbReference>
<dbReference type="EMBL" id="JAJCQG010000121">
    <property type="protein sequence ID" value="MCB7283568.1"/>
    <property type="molecule type" value="Genomic_DNA"/>
</dbReference>
<proteinExistence type="predicted"/>
<reference evidence="1" key="1">
    <citation type="submission" date="2021-10" db="EMBL/GenBank/DDBJ databases">
        <title>Collection of gut derived symbiotic bacterial strains cultured from healthy donors.</title>
        <authorList>
            <person name="Lin H."/>
            <person name="Littmann E."/>
            <person name="Kohout C."/>
            <person name="Pamer E.G."/>
        </authorList>
    </citation>
    <scope>NUCLEOTIDE SEQUENCE</scope>
    <source>
        <strain evidence="1">DFI.1.167</strain>
    </source>
</reference>
<sequence>MKDIHYYFILNAGVTDGEEITYGVLQGKIEYKPGAFDSFWNRNDAVARLESEEIRKQMEELGVQMEIVQMA</sequence>
<name>A0AAP3RJM0_PHOVU</name>
<accession>A0AAP3RJM0</accession>
<evidence type="ECO:0000313" key="2">
    <source>
        <dbReference type="Proteomes" id="UP001199363"/>
    </source>
</evidence>
<organism evidence="1 2">
    <name type="scientific">Phocaeicola vulgatus</name>
    <name type="common">Bacteroides vulgatus</name>
    <dbReference type="NCBI Taxonomy" id="821"/>
    <lineage>
        <taxon>Bacteria</taxon>
        <taxon>Pseudomonadati</taxon>
        <taxon>Bacteroidota</taxon>
        <taxon>Bacteroidia</taxon>
        <taxon>Bacteroidales</taxon>
        <taxon>Bacteroidaceae</taxon>
        <taxon>Phocaeicola</taxon>
    </lineage>
</organism>
<evidence type="ECO:0000313" key="1">
    <source>
        <dbReference type="EMBL" id="MCB7283568.1"/>
    </source>
</evidence>
<comment type="caution">
    <text evidence="1">The sequence shown here is derived from an EMBL/GenBank/DDBJ whole genome shotgun (WGS) entry which is preliminary data.</text>
</comment>
<protein>
    <submittedName>
        <fullName evidence="1">Charged multivesicular body protein 2b-B</fullName>
    </submittedName>
</protein>
<gene>
    <name evidence="1" type="ORF">LI282_21390</name>
</gene>
<dbReference type="Proteomes" id="UP001199363">
    <property type="component" value="Unassembled WGS sequence"/>
</dbReference>